<dbReference type="AlphaFoldDB" id="A0A0V1N4C6"/>
<protein>
    <submittedName>
        <fullName evidence="1">Uncharacterized protein</fullName>
    </submittedName>
</protein>
<sequence length="132" mass="16249">MQLGDEKICKRRRFRRIDRYHGRIRRNDATPIRTDGHSKLLRLKVLKIFEWHNIHVTIQLITRFDCFHIFLWRSNNYSLRIYHAPFRPLFRESSLQTSLADYSLFEMLEMFLVLSSCCLWRFRALFAFHNHF</sequence>
<comment type="caution">
    <text evidence="1">The sequence shown here is derived from an EMBL/GenBank/DDBJ whole genome shotgun (WGS) entry which is preliminary data.</text>
</comment>
<accession>A0A0V1N4C6</accession>
<reference evidence="1 2" key="1">
    <citation type="submission" date="2015-01" db="EMBL/GenBank/DDBJ databases">
        <title>Evolution of Trichinella species and genotypes.</title>
        <authorList>
            <person name="Korhonen P.K."/>
            <person name="Edoardo P."/>
            <person name="Giuseppe L.R."/>
            <person name="Gasser R.B."/>
        </authorList>
    </citation>
    <scope>NUCLEOTIDE SEQUENCE [LARGE SCALE GENOMIC DNA]</scope>
    <source>
        <strain evidence="1">ISS1980</strain>
    </source>
</reference>
<evidence type="ECO:0000313" key="2">
    <source>
        <dbReference type="Proteomes" id="UP000054843"/>
    </source>
</evidence>
<proteinExistence type="predicted"/>
<dbReference type="EMBL" id="JYDO01000010">
    <property type="protein sequence ID" value="KRZ78843.1"/>
    <property type="molecule type" value="Genomic_DNA"/>
</dbReference>
<gene>
    <name evidence="1" type="ORF">T10_11052</name>
</gene>
<evidence type="ECO:0000313" key="1">
    <source>
        <dbReference type="EMBL" id="KRZ78843.1"/>
    </source>
</evidence>
<dbReference type="Proteomes" id="UP000054843">
    <property type="component" value="Unassembled WGS sequence"/>
</dbReference>
<organism evidence="1 2">
    <name type="scientific">Trichinella papuae</name>
    <dbReference type="NCBI Taxonomy" id="268474"/>
    <lineage>
        <taxon>Eukaryota</taxon>
        <taxon>Metazoa</taxon>
        <taxon>Ecdysozoa</taxon>
        <taxon>Nematoda</taxon>
        <taxon>Enoplea</taxon>
        <taxon>Dorylaimia</taxon>
        <taxon>Trichinellida</taxon>
        <taxon>Trichinellidae</taxon>
        <taxon>Trichinella</taxon>
    </lineage>
</organism>
<name>A0A0V1N4C6_9BILA</name>
<keyword evidence="2" id="KW-1185">Reference proteome</keyword>